<evidence type="ECO:0000313" key="2">
    <source>
        <dbReference type="Proteomes" id="UP000000311"/>
    </source>
</evidence>
<gene>
    <name evidence="1" type="ORF">EAG_00428</name>
</gene>
<sequence>KVCNSITGTSSQTCYICGCTPKNSNDIDKVMKMTINPEHFKFDKDKIIFNVRKKEIQNKFRSEMGLLVDMVLQGHGTTNDGNTARKFFSNAIKSAEITEINLDLIQRFGNILSVLASGHEINTDAFKIYGIETAKLFVSLYPWYYLPASVHKILLHGAEV</sequence>
<protein>
    <submittedName>
        <fullName evidence="1">Uncharacterized protein</fullName>
    </submittedName>
</protein>
<keyword evidence="2" id="KW-1185">Reference proteome</keyword>
<name>E2AMA0_CAMFO</name>
<organism evidence="2">
    <name type="scientific">Camponotus floridanus</name>
    <name type="common">Florida carpenter ant</name>
    <dbReference type="NCBI Taxonomy" id="104421"/>
    <lineage>
        <taxon>Eukaryota</taxon>
        <taxon>Metazoa</taxon>
        <taxon>Ecdysozoa</taxon>
        <taxon>Arthropoda</taxon>
        <taxon>Hexapoda</taxon>
        <taxon>Insecta</taxon>
        <taxon>Pterygota</taxon>
        <taxon>Neoptera</taxon>
        <taxon>Endopterygota</taxon>
        <taxon>Hymenoptera</taxon>
        <taxon>Apocrita</taxon>
        <taxon>Aculeata</taxon>
        <taxon>Formicoidea</taxon>
        <taxon>Formicidae</taxon>
        <taxon>Formicinae</taxon>
        <taxon>Camponotus</taxon>
    </lineage>
</organism>
<proteinExistence type="predicted"/>
<dbReference type="AlphaFoldDB" id="E2AMA0"/>
<accession>E2AMA0</accession>
<dbReference type="Proteomes" id="UP000000311">
    <property type="component" value="Unassembled WGS sequence"/>
</dbReference>
<feature type="non-terminal residue" evidence="1">
    <location>
        <position position="1"/>
    </location>
</feature>
<dbReference type="EMBL" id="GL440778">
    <property type="protein sequence ID" value="EFN65439.1"/>
    <property type="molecule type" value="Genomic_DNA"/>
</dbReference>
<dbReference type="InParanoid" id="E2AMA0"/>
<feature type="non-terminal residue" evidence="1">
    <location>
        <position position="160"/>
    </location>
</feature>
<evidence type="ECO:0000313" key="1">
    <source>
        <dbReference type="EMBL" id="EFN65439.1"/>
    </source>
</evidence>
<reference evidence="1 2" key="1">
    <citation type="journal article" date="2010" name="Science">
        <title>Genomic comparison of the ants Camponotus floridanus and Harpegnathos saltator.</title>
        <authorList>
            <person name="Bonasio R."/>
            <person name="Zhang G."/>
            <person name="Ye C."/>
            <person name="Mutti N.S."/>
            <person name="Fang X."/>
            <person name="Qin N."/>
            <person name="Donahue G."/>
            <person name="Yang P."/>
            <person name="Li Q."/>
            <person name="Li C."/>
            <person name="Zhang P."/>
            <person name="Huang Z."/>
            <person name="Berger S.L."/>
            <person name="Reinberg D."/>
            <person name="Wang J."/>
            <person name="Liebig J."/>
        </authorList>
    </citation>
    <scope>NUCLEOTIDE SEQUENCE [LARGE SCALE GENOMIC DNA]</scope>
    <source>
        <strain evidence="2">C129</strain>
    </source>
</reference>